<keyword evidence="1" id="KW-0998">Cell outer membrane</keyword>
<proteinExistence type="inferred from homology"/>
<dbReference type="PROSITE" id="PS52016">
    <property type="entry name" value="TONB_DEPENDENT_REC_3"/>
    <property type="match status" value="1"/>
</dbReference>
<dbReference type="SUPFAM" id="SSF56935">
    <property type="entry name" value="Porins"/>
    <property type="match status" value="1"/>
</dbReference>
<reference evidence="2" key="1">
    <citation type="journal article" date="2014" name="Genome Announc.">
        <title>Draft Genome Sequences of Marine Flavobacterium Algibacter lectus Strains SS8 and NR4.</title>
        <authorList>
            <person name="Takatani N."/>
            <person name="Nakanishi M."/>
            <person name="Meirelles P."/>
            <person name="Mino S."/>
            <person name="Suda W."/>
            <person name="Oshima K."/>
            <person name="Hattori M."/>
            <person name="Ohkuma M."/>
            <person name="Hosokawa M."/>
            <person name="Miyashita K."/>
            <person name="Thompson F.L."/>
            <person name="Niwa A."/>
            <person name="Sawabe T."/>
            <person name="Sawabe T."/>
        </authorList>
    </citation>
    <scope>NUCLEOTIDE SEQUENCE [LARGE SCALE GENOMIC DNA]</scope>
    <source>
        <strain evidence="2">JCM 19274</strain>
    </source>
</reference>
<name>A0A090X5I2_9FLAO</name>
<keyword evidence="1" id="KW-0813">Transport</keyword>
<dbReference type="Proteomes" id="UP000029643">
    <property type="component" value="Unassembled WGS sequence"/>
</dbReference>
<comment type="subcellular location">
    <subcellularLocation>
        <location evidence="1">Cell outer membrane</location>
        <topology evidence="1">Multi-pass membrane protein</topology>
    </subcellularLocation>
</comment>
<evidence type="ECO:0000256" key="1">
    <source>
        <dbReference type="PROSITE-ProRule" id="PRU01360"/>
    </source>
</evidence>
<keyword evidence="1" id="KW-0472">Membrane</keyword>
<comment type="caution">
    <text evidence="2">The sequence shown here is derived from an EMBL/GenBank/DDBJ whole genome shotgun (WGS) entry which is preliminary data.</text>
</comment>
<comment type="similarity">
    <text evidence="1">Belongs to the TonB-dependent receptor family.</text>
</comment>
<dbReference type="EMBL" id="BBNU01000007">
    <property type="protein sequence ID" value="GAL79577.1"/>
    <property type="molecule type" value="Genomic_DNA"/>
</dbReference>
<dbReference type="Gene3D" id="2.170.130.10">
    <property type="entry name" value="TonB-dependent receptor, plug domain"/>
    <property type="match status" value="1"/>
</dbReference>
<gene>
    <name evidence="2" type="ORF">JCM19274_2989</name>
</gene>
<dbReference type="NCBIfam" id="TIGR04057">
    <property type="entry name" value="SusC_RagA_signa"/>
    <property type="match status" value="1"/>
</dbReference>
<keyword evidence="1" id="KW-1134">Transmembrane beta strand</keyword>
<dbReference type="InterPro" id="IPR037066">
    <property type="entry name" value="Plug_dom_sf"/>
</dbReference>
<accession>A0A090X5I2</accession>
<dbReference type="InterPro" id="IPR023997">
    <property type="entry name" value="TonB-dep_OMP_SusC/RagA_CS"/>
</dbReference>
<dbReference type="InterPro" id="IPR039426">
    <property type="entry name" value="TonB-dep_rcpt-like"/>
</dbReference>
<evidence type="ECO:0000313" key="2">
    <source>
        <dbReference type="EMBL" id="GAL79577.1"/>
    </source>
</evidence>
<sequence length="137" mass="14922">MPQAGDIESMQILKDASATAIYGSQGSNGVVLVTTKKGRSGRLNIELNSTYSVQSTANELNLLNANDFTDYQNQVRQNVAITNSTTASPYIQGDFDTDWQDLIYRSGSVQNHQLSVSGGSDKVNYYASVLILTKTVY</sequence>
<evidence type="ECO:0000313" key="3">
    <source>
        <dbReference type="Proteomes" id="UP000029643"/>
    </source>
</evidence>
<protein>
    <submittedName>
        <fullName evidence="2">SusC outer membrane protein</fullName>
    </submittedName>
</protein>
<keyword evidence="1" id="KW-0812">Transmembrane</keyword>
<dbReference type="AlphaFoldDB" id="A0A090X5I2"/>
<dbReference type="GO" id="GO:0009279">
    <property type="term" value="C:cell outer membrane"/>
    <property type="evidence" value="ECO:0007669"/>
    <property type="project" value="UniProtKB-SubCell"/>
</dbReference>
<organism evidence="2 3">
    <name type="scientific">Algibacter lectus</name>
    <dbReference type="NCBI Taxonomy" id="221126"/>
    <lineage>
        <taxon>Bacteria</taxon>
        <taxon>Pseudomonadati</taxon>
        <taxon>Bacteroidota</taxon>
        <taxon>Flavobacteriia</taxon>
        <taxon>Flavobacteriales</taxon>
        <taxon>Flavobacteriaceae</taxon>
        <taxon>Algibacter</taxon>
    </lineage>
</organism>